<protein>
    <submittedName>
        <fullName evidence="2">Uncharacterized protein</fullName>
    </submittedName>
</protein>
<evidence type="ECO:0000313" key="3">
    <source>
        <dbReference type="Proteomes" id="UP001064782"/>
    </source>
</evidence>
<proteinExistence type="predicted"/>
<dbReference type="Proteomes" id="UP001064782">
    <property type="component" value="Unassembled WGS sequence"/>
</dbReference>
<keyword evidence="3" id="KW-1185">Reference proteome</keyword>
<dbReference type="AlphaFoldDB" id="A0A9P3V0C5"/>
<feature type="compositionally biased region" description="Basic and acidic residues" evidence="1">
    <location>
        <begin position="87"/>
        <end position="96"/>
    </location>
</feature>
<name>A0A9P3V0C5_9MYCO</name>
<sequence>MLENPARTSGQRRQHPERDKTRRHLGQNRRGTHFGALRRRTWTLPEMRGIAIDHDRTSEGGQKGMGGVRCRWRGVLELTDAPSKQPKRGEKGDNRSPHHPPVRSREHEGQI</sequence>
<feature type="region of interest" description="Disordered" evidence="1">
    <location>
        <begin position="1"/>
        <end position="40"/>
    </location>
</feature>
<accession>A0A9P3V0C5</accession>
<evidence type="ECO:0000256" key="1">
    <source>
        <dbReference type="SAM" id="MobiDB-lite"/>
    </source>
</evidence>
<feature type="region of interest" description="Disordered" evidence="1">
    <location>
        <begin position="76"/>
        <end position="111"/>
    </location>
</feature>
<comment type="caution">
    <text evidence="2">The sequence shown here is derived from an EMBL/GenBank/DDBJ whole genome shotgun (WGS) entry which is preliminary data.</text>
</comment>
<feature type="compositionally biased region" description="Basic residues" evidence="1">
    <location>
        <begin position="21"/>
        <end position="40"/>
    </location>
</feature>
<gene>
    <name evidence="2" type="ORF">Mkiyose1413_53790</name>
</gene>
<reference evidence="2" key="1">
    <citation type="submission" date="2022-08" db="EMBL/GenBank/DDBJ databases">
        <title>Mycobacterium kiyosense sp. nov., scotochromogenic slow-glowing species isolated from respiratory specimens.</title>
        <authorList>
            <person name="Fukano H."/>
            <person name="Kazumi Y."/>
            <person name="Sakagami N."/>
            <person name="Ato M."/>
            <person name="Mitarai S."/>
            <person name="Hoshino Y."/>
        </authorList>
    </citation>
    <scope>NUCLEOTIDE SEQUENCE</scope>
    <source>
        <strain evidence="2">1413</strain>
    </source>
</reference>
<organism evidence="2 3">
    <name type="scientific">Mycobacterium kiyosense</name>
    <dbReference type="NCBI Taxonomy" id="2871094"/>
    <lineage>
        <taxon>Bacteria</taxon>
        <taxon>Bacillati</taxon>
        <taxon>Actinomycetota</taxon>
        <taxon>Actinomycetes</taxon>
        <taxon>Mycobacteriales</taxon>
        <taxon>Mycobacteriaceae</taxon>
        <taxon>Mycobacterium</taxon>
    </lineage>
</organism>
<evidence type="ECO:0000313" key="2">
    <source>
        <dbReference type="EMBL" id="GLD33496.1"/>
    </source>
</evidence>
<dbReference type="EMBL" id="BRZI01000083">
    <property type="protein sequence ID" value="GLD33496.1"/>
    <property type="molecule type" value="Genomic_DNA"/>
</dbReference>